<dbReference type="Pfam" id="PF00096">
    <property type="entry name" value="zf-C2H2"/>
    <property type="match status" value="3"/>
</dbReference>
<feature type="compositionally biased region" description="Acidic residues" evidence="12">
    <location>
        <begin position="262"/>
        <end position="273"/>
    </location>
</feature>
<comment type="similarity">
    <text evidence="10">Belongs to the Sp1 C2H2-type zinc-finger protein family.</text>
</comment>
<dbReference type="PROSITE" id="PS50157">
    <property type="entry name" value="ZINC_FINGER_C2H2_2"/>
    <property type="match status" value="3"/>
</dbReference>
<comment type="subcellular location">
    <subcellularLocation>
        <location evidence="1">Nucleus</location>
    </subcellularLocation>
</comment>
<feature type="domain" description="C2H2-type" evidence="13">
    <location>
        <begin position="164"/>
        <end position="193"/>
    </location>
</feature>
<dbReference type="GO" id="GO:0005634">
    <property type="term" value="C:nucleus"/>
    <property type="evidence" value="ECO:0007669"/>
    <property type="project" value="UniProtKB-SubCell"/>
</dbReference>
<dbReference type="GO" id="GO:0000981">
    <property type="term" value="F:DNA-binding transcription factor activity, RNA polymerase II-specific"/>
    <property type="evidence" value="ECO:0007669"/>
    <property type="project" value="TreeGrafter"/>
</dbReference>
<dbReference type="GO" id="GO:0008270">
    <property type="term" value="F:zinc ion binding"/>
    <property type="evidence" value="ECO:0007669"/>
    <property type="project" value="UniProtKB-KW"/>
</dbReference>
<dbReference type="FunFam" id="3.30.160.60:FF:000026">
    <property type="entry name" value="Transcription factor Sp3"/>
    <property type="match status" value="1"/>
</dbReference>
<keyword evidence="7" id="KW-0238">DNA-binding</keyword>
<dbReference type="Proteomes" id="UP001497623">
    <property type="component" value="Unassembled WGS sequence"/>
</dbReference>
<evidence type="ECO:0000256" key="2">
    <source>
        <dbReference type="ARBA" id="ARBA00022723"/>
    </source>
</evidence>
<evidence type="ECO:0000256" key="9">
    <source>
        <dbReference type="ARBA" id="ARBA00023242"/>
    </source>
</evidence>
<dbReference type="InterPro" id="IPR036236">
    <property type="entry name" value="Znf_C2H2_sf"/>
</dbReference>
<evidence type="ECO:0000313" key="14">
    <source>
        <dbReference type="EMBL" id="CAL4125139.1"/>
    </source>
</evidence>
<evidence type="ECO:0000256" key="3">
    <source>
        <dbReference type="ARBA" id="ARBA00022737"/>
    </source>
</evidence>
<dbReference type="InterPro" id="IPR013087">
    <property type="entry name" value="Znf_C2H2_type"/>
</dbReference>
<dbReference type="SUPFAM" id="SSF57667">
    <property type="entry name" value="beta-beta-alpha zinc fingers"/>
    <property type="match status" value="2"/>
</dbReference>
<feature type="region of interest" description="Disordered" evidence="12">
    <location>
        <begin position="1"/>
        <end position="46"/>
    </location>
</feature>
<evidence type="ECO:0000256" key="6">
    <source>
        <dbReference type="ARBA" id="ARBA00023015"/>
    </source>
</evidence>
<feature type="domain" description="C2H2-type" evidence="13">
    <location>
        <begin position="224"/>
        <end position="251"/>
    </location>
</feature>
<dbReference type="GO" id="GO:0000978">
    <property type="term" value="F:RNA polymerase II cis-regulatory region sequence-specific DNA binding"/>
    <property type="evidence" value="ECO:0007669"/>
    <property type="project" value="TreeGrafter"/>
</dbReference>
<keyword evidence="6" id="KW-0805">Transcription regulation</keyword>
<dbReference type="EMBL" id="CAXKWB010023365">
    <property type="protein sequence ID" value="CAL4125139.1"/>
    <property type="molecule type" value="Genomic_DNA"/>
</dbReference>
<evidence type="ECO:0000256" key="4">
    <source>
        <dbReference type="ARBA" id="ARBA00022771"/>
    </source>
</evidence>
<organism evidence="14 15">
    <name type="scientific">Meganyctiphanes norvegica</name>
    <name type="common">Northern krill</name>
    <name type="synonym">Thysanopoda norvegica</name>
    <dbReference type="NCBI Taxonomy" id="48144"/>
    <lineage>
        <taxon>Eukaryota</taxon>
        <taxon>Metazoa</taxon>
        <taxon>Ecdysozoa</taxon>
        <taxon>Arthropoda</taxon>
        <taxon>Crustacea</taxon>
        <taxon>Multicrustacea</taxon>
        <taxon>Malacostraca</taxon>
        <taxon>Eumalacostraca</taxon>
        <taxon>Eucarida</taxon>
        <taxon>Euphausiacea</taxon>
        <taxon>Euphausiidae</taxon>
        <taxon>Meganyctiphanes</taxon>
    </lineage>
</organism>
<keyword evidence="5" id="KW-0862">Zinc</keyword>
<evidence type="ECO:0000259" key="13">
    <source>
        <dbReference type="PROSITE" id="PS50157"/>
    </source>
</evidence>
<protein>
    <recommendedName>
        <fullName evidence="13">C2H2-type domain-containing protein</fullName>
    </recommendedName>
</protein>
<evidence type="ECO:0000256" key="5">
    <source>
        <dbReference type="ARBA" id="ARBA00022833"/>
    </source>
</evidence>
<keyword evidence="3" id="KW-0677">Repeat</keyword>
<feature type="region of interest" description="Disordered" evidence="12">
    <location>
        <begin position="238"/>
        <end position="297"/>
    </location>
</feature>
<evidence type="ECO:0000256" key="10">
    <source>
        <dbReference type="ARBA" id="ARBA00038409"/>
    </source>
</evidence>
<proteinExistence type="inferred from homology"/>
<dbReference type="FunFam" id="3.30.160.60:FF:000014">
    <property type="entry name" value="Transcription factor Sp3"/>
    <property type="match status" value="1"/>
</dbReference>
<dbReference type="Gene3D" id="3.30.160.60">
    <property type="entry name" value="Classic Zinc Finger"/>
    <property type="match status" value="3"/>
</dbReference>
<sequence length="297" mass="33974">MAHVGPFDRTTPASPVILCPRGRNTPPSMDTRRLTRPPSLRQVKPSWVDAPPHRAIICKQEPNTFNMAAYYHPVPQGFYQQSTMPYQQLSPAGLPQCSVPQQNHISYTQSTLINHQNQMLHQNQMAAAILKDAVNIRRCRRCRCPNCKNGSTHEGADGTVKRKHICHYPGCNKTYSKTSHLKAHIRMHTGERPFVCQWAFCNKAFTRSDELQRHLRTHTGEKRFQCPNCDKKFMRSDHLSKHAKTHEGEQNTNTNEQRLDELDVELQVEDNEEPSIIQRQSTNDIPLITPPDSPVSD</sequence>
<evidence type="ECO:0000256" key="1">
    <source>
        <dbReference type="ARBA" id="ARBA00004123"/>
    </source>
</evidence>
<evidence type="ECO:0000256" key="7">
    <source>
        <dbReference type="ARBA" id="ARBA00023125"/>
    </source>
</evidence>
<dbReference type="PROSITE" id="PS00028">
    <property type="entry name" value="ZINC_FINGER_C2H2_1"/>
    <property type="match status" value="3"/>
</dbReference>
<comment type="caution">
    <text evidence="14">The sequence shown here is derived from an EMBL/GenBank/DDBJ whole genome shotgun (WGS) entry which is preliminary data.</text>
</comment>
<keyword evidence="9" id="KW-0539">Nucleus</keyword>
<evidence type="ECO:0000313" key="15">
    <source>
        <dbReference type="Proteomes" id="UP001497623"/>
    </source>
</evidence>
<accession>A0AAV2RL04</accession>
<evidence type="ECO:0000256" key="11">
    <source>
        <dbReference type="PROSITE-ProRule" id="PRU00042"/>
    </source>
</evidence>
<dbReference type="AlphaFoldDB" id="A0AAV2RL04"/>
<evidence type="ECO:0000256" key="12">
    <source>
        <dbReference type="SAM" id="MobiDB-lite"/>
    </source>
</evidence>
<dbReference type="FunFam" id="3.30.160.60:FF:000455">
    <property type="entry name" value="Transcription factor Sp2"/>
    <property type="match status" value="1"/>
</dbReference>
<dbReference type="SMART" id="SM00355">
    <property type="entry name" value="ZnF_C2H2"/>
    <property type="match status" value="3"/>
</dbReference>
<keyword evidence="8" id="KW-0804">Transcription</keyword>
<gene>
    <name evidence="14" type="ORF">MNOR_LOCUS24988</name>
</gene>
<feature type="compositionally biased region" description="Basic and acidic residues" evidence="12">
    <location>
        <begin position="238"/>
        <end position="249"/>
    </location>
</feature>
<feature type="non-terminal residue" evidence="14">
    <location>
        <position position="297"/>
    </location>
</feature>
<evidence type="ECO:0000256" key="8">
    <source>
        <dbReference type="ARBA" id="ARBA00023163"/>
    </source>
</evidence>
<feature type="domain" description="C2H2-type" evidence="13">
    <location>
        <begin position="194"/>
        <end position="223"/>
    </location>
</feature>
<keyword evidence="2" id="KW-0479">Metal-binding</keyword>
<keyword evidence="15" id="KW-1185">Reference proteome</keyword>
<dbReference type="PANTHER" id="PTHR23235">
    <property type="entry name" value="KRUEPPEL-LIKE TRANSCRIPTION FACTOR"/>
    <property type="match status" value="1"/>
</dbReference>
<feature type="compositionally biased region" description="Pro residues" evidence="12">
    <location>
        <begin position="288"/>
        <end position="297"/>
    </location>
</feature>
<dbReference type="PANTHER" id="PTHR23235:SF165">
    <property type="entry name" value="TRANSCRIPTION FACTOR BTD"/>
    <property type="match status" value="1"/>
</dbReference>
<reference evidence="14 15" key="1">
    <citation type="submission" date="2024-05" db="EMBL/GenBank/DDBJ databases">
        <authorList>
            <person name="Wallberg A."/>
        </authorList>
    </citation>
    <scope>NUCLEOTIDE SEQUENCE [LARGE SCALE GENOMIC DNA]</scope>
</reference>
<name>A0AAV2RL04_MEGNR</name>
<keyword evidence="4 11" id="KW-0863">Zinc-finger</keyword>